<dbReference type="HOGENOM" id="CLU_000445_88_3_9"/>
<comment type="caution">
    <text evidence="5">The sequence shown here is derived from an EMBL/GenBank/DDBJ whole genome shotgun (WGS) entry which is preliminary data.</text>
</comment>
<dbReference type="PROSITE" id="PS01124">
    <property type="entry name" value="HTH_ARAC_FAMILY_2"/>
    <property type="match status" value="1"/>
</dbReference>
<keyword evidence="3" id="KW-0804">Transcription</keyword>
<evidence type="ECO:0000256" key="1">
    <source>
        <dbReference type="ARBA" id="ARBA00023015"/>
    </source>
</evidence>
<dbReference type="InterPro" id="IPR011051">
    <property type="entry name" value="RmlC_Cupin_sf"/>
</dbReference>
<evidence type="ECO:0000313" key="6">
    <source>
        <dbReference type="Proteomes" id="UP000005798"/>
    </source>
</evidence>
<dbReference type="GO" id="GO:0003700">
    <property type="term" value="F:DNA-binding transcription factor activity"/>
    <property type="evidence" value="ECO:0007669"/>
    <property type="project" value="InterPro"/>
</dbReference>
<protein>
    <submittedName>
        <fullName evidence="5">Transcriptional regulator, AraC family</fullName>
    </submittedName>
</protein>
<dbReference type="EMBL" id="ABFX02000008">
    <property type="protein sequence ID" value="EDS17878.1"/>
    <property type="molecule type" value="Genomic_DNA"/>
</dbReference>
<accession>B0N7U0</accession>
<dbReference type="Pfam" id="PF12833">
    <property type="entry name" value="HTH_18"/>
    <property type="match status" value="1"/>
</dbReference>
<dbReference type="PANTHER" id="PTHR43280">
    <property type="entry name" value="ARAC-FAMILY TRANSCRIPTIONAL REGULATOR"/>
    <property type="match status" value="1"/>
</dbReference>
<dbReference type="PANTHER" id="PTHR43280:SF2">
    <property type="entry name" value="HTH-TYPE TRANSCRIPTIONAL REGULATOR EXSA"/>
    <property type="match status" value="1"/>
</dbReference>
<dbReference type="InterPro" id="IPR014710">
    <property type="entry name" value="RmlC-like_jellyroll"/>
</dbReference>
<name>B0N7U0_9FIRM</name>
<keyword evidence="1" id="KW-0805">Transcription regulation</keyword>
<gene>
    <name evidence="5" type="ORF">CLORAM_02673</name>
</gene>
<dbReference type="CDD" id="cd02208">
    <property type="entry name" value="cupin_RmlC-like"/>
    <property type="match status" value="1"/>
</dbReference>
<reference evidence="5" key="1">
    <citation type="submission" date="2007-11" db="EMBL/GenBank/DDBJ databases">
        <authorList>
            <person name="Fulton L."/>
            <person name="Clifton S."/>
            <person name="Fulton B."/>
            <person name="Xu J."/>
            <person name="Minx P."/>
            <person name="Pepin K.H."/>
            <person name="Johnson M."/>
            <person name="Thiruvilangam P."/>
            <person name="Bhonagiri V."/>
            <person name="Nash W.E."/>
            <person name="Mardis E.R."/>
            <person name="Wilson R.K."/>
        </authorList>
    </citation>
    <scope>NUCLEOTIDE SEQUENCE [LARGE SCALE GENOMIC DNA]</scope>
    <source>
        <strain evidence="5">DSM 1402</strain>
    </source>
</reference>
<dbReference type="AlphaFoldDB" id="B0N7U0"/>
<dbReference type="SUPFAM" id="SSF51182">
    <property type="entry name" value="RmlC-like cupins"/>
    <property type="match status" value="1"/>
</dbReference>
<dbReference type="InterPro" id="IPR013096">
    <property type="entry name" value="Cupin_2"/>
</dbReference>
<dbReference type="InterPro" id="IPR009057">
    <property type="entry name" value="Homeodomain-like_sf"/>
</dbReference>
<dbReference type="SMART" id="SM00342">
    <property type="entry name" value="HTH_ARAC"/>
    <property type="match status" value="1"/>
</dbReference>
<proteinExistence type="predicted"/>
<keyword evidence="6" id="KW-1185">Reference proteome</keyword>
<evidence type="ECO:0000259" key="4">
    <source>
        <dbReference type="PROSITE" id="PS01124"/>
    </source>
</evidence>
<dbReference type="Proteomes" id="UP000005798">
    <property type="component" value="Unassembled WGS sequence"/>
</dbReference>
<keyword evidence="2" id="KW-0238">DNA-binding</keyword>
<dbReference type="SUPFAM" id="SSF46689">
    <property type="entry name" value="Homeodomain-like"/>
    <property type="match status" value="2"/>
</dbReference>
<evidence type="ECO:0000313" key="5">
    <source>
        <dbReference type="EMBL" id="EDS17878.1"/>
    </source>
</evidence>
<evidence type="ECO:0000256" key="3">
    <source>
        <dbReference type="ARBA" id="ARBA00023163"/>
    </source>
</evidence>
<dbReference type="eggNOG" id="COG2207">
    <property type="taxonomic scope" value="Bacteria"/>
</dbReference>
<dbReference type="Pfam" id="PF07883">
    <property type="entry name" value="Cupin_2"/>
    <property type="match status" value="1"/>
</dbReference>
<sequence length="263" mass="31426">MIMQHLYEVVETSFKYPIKIWNHQFNRSKVMKPHWHDEIELIYCNQGSFELSVNGEKKFVNTKQLVLINSNSIHRLRFLEDQTKIITLLLSTELFDEFKLVQCEFDLSLIKDQEQLEQLIIYLGDHLDQETLVIHNRMMQIYELLLEECSVYKLAITKKKLPIIKQIVTYIEQHYDDELSLTILANHFHFSEVYLSRMFKEKTGITLLSYINKIRLNHAYNDLMNTSLTINEIALNHGFKNVKAFNKIFKEYYHDIPSKYRKG</sequence>
<dbReference type="GO" id="GO:0043565">
    <property type="term" value="F:sequence-specific DNA binding"/>
    <property type="evidence" value="ECO:0007669"/>
    <property type="project" value="InterPro"/>
</dbReference>
<dbReference type="Gene3D" id="1.10.10.60">
    <property type="entry name" value="Homeodomain-like"/>
    <property type="match status" value="2"/>
</dbReference>
<evidence type="ECO:0000256" key="2">
    <source>
        <dbReference type="ARBA" id="ARBA00023125"/>
    </source>
</evidence>
<dbReference type="Gene3D" id="2.60.120.10">
    <property type="entry name" value="Jelly Rolls"/>
    <property type="match status" value="1"/>
</dbReference>
<organism evidence="5 6">
    <name type="scientific">Thomasclavelia ramosa DSM 1402</name>
    <dbReference type="NCBI Taxonomy" id="445974"/>
    <lineage>
        <taxon>Bacteria</taxon>
        <taxon>Bacillati</taxon>
        <taxon>Bacillota</taxon>
        <taxon>Erysipelotrichia</taxon>
        <taxon>Erysipelotrichales</taxon>
        <taxon>Coprobacillaceae</taxon>
        <taxon>Thomasclavelia</taxon>
    </lineage>
</organism>
<reference evidence="5" key="2">
    <citation type="submission" date="2014-06" db="EMBL/GenBank/DDBJ databases">
        <title>Draft genome sequence of Clostridium ramosum(DSM 1402).</title>
        <authorList>
            <person name="Sudarsanam P."/>
            <person name="Ley R."/>
            <person name="Guruge J."/>
            <person name="Turnbaugh P.J."/>
            <person name="Mahowald M."/>
            <person name="Liep D."/>
            <person name="Gordon J."/>
        </authorList>
    </citation>
    <scope>NUCLEOTIDE SEQUENCE</scope>
    <source>
        <strain evidence="5">DSM 1402</strain>
    </source>
</reference>
<feature type="domain" description="HTH araC/xylS-type" evidence="4">
    <location>
        <begin position="165"/>
        <end position="263"/>
    </location>
</feature>
<dbReference type="InterPro" id="IPR018060">
    <property type="entry name" value="HTH_AraC"/>
</dbReference>